<dbReference type="RefSeq" id="WP_209556920.1">
    <property type="nucleotide sequence ID" value="NZ_JAEDXU010000003.1"/>
</dbReference>
<evidence type="ECO:0000313" key="2">
    <source>
        <dbReference type="Proteomes" id="UP000673375"/>
    </source>
</evidence>
<organism evidence="1 2">
    <name type="scientific">Enterococcus larvae</name>
    <dbReference type="NCBI Taxonomy" id="2794352"/>
    <lineage>
        <taxon>Bacteria</taxon>
        <taxon>Bacillati</taxon>
        <taxon>Bacillota</taxon>
        <taxon>Bacilli</taxon>
        <taxon>Lactobacillales</taxon>
        <taxon>Enterococcaceae</taxon>
        <taxon>Enterococcus</taxon>
    </lineage>
</organism>
<keyword evidence="2" id="KW-1185">Reference proteome</keyword>
<proteinExistence type="predicted"/>
<comment type="caution">
    <text evidence="1">The sequence shown here is derived from an EMBL/GenBank/DDBJ whole genome shotgun (WGS) entry which is preliminary data.</text>
</comment>
<name>A0ABS4CHQ0_9ENTE</name>
<sequence length="388" mass="45756">MEHTLTIEHFSIHYDSHKTELCPIQLYPSLYVEDTTLPRYFIGTTTMSAALFYQADCPELTDEDYQLSEGFQQILHRFPHTNQEQLLFTLENGYQWKHVPIYIDAKDYLIGKLLPAKFNDLQQRLKDIQQLTPVFADGLPDLDSYKRKRLFISGRYGSRELLAPEHKKNVQAIQKKLHYINELYSFAHYSYAAMTEFLPEYEITTYDAFHETYGKHIYSFTITKNDQTIPLLWPDYLYHQPENHLEFGVLDFPSKRYTAFNDWQAGEEIMIEILAEGFEDVHFKTTLKKKLSKPPQLSQPSYQSEETLTLTVTEDILKELEKQEASLEILDPKKSIWNTELLDYQISEETLLIPCRQFEHIGRYQLKINSKDYGQLLLLFALMEENNK</sequence>
<reference evidence="1 2" key="1">
    <citation type="submission" date="2020-12" db="EMBL/GenBank/DDBJ databases">
        <title>Vagococcus allomyrinae sp. nov. and Enterococcus lavae sp. nov., isolated from the larvae of Allomyrina dichotoma.</title>
        <authorList>
            <person name="Lee S.D."/>
        </authorList>
    </citation>
    <scope>NUCLEOTIDE SEQUENCE [LARGE SCALE GENOMIC DNA]</scope>
    <source>
        <strain evidence="1 2">BWM-S5</strain>
    </source>
</reference>
<accession>A0ABS4CHQ0</accession>
<gene>
    <name evidence="1" type="ORF">I6N96_07360</name>
</gene>
<evidence type="ECO:0000313" key="1">
    <source>
        <dbReference type="EMBL" id="MBP1046097.1"/>
    </source>
</evidence>
<protein>
    <submittedName>
        <fullName evidence="1">Uncharacterized protein</fullName>
    </submittedName>
</protein>
<dbReference type="Proteomes" id="UP000673375">
    <property type="component" value="Unassembled WGS sequence"/>
</dbReference>
<dbReference type="EMBL" id="JAEDXU010000003">
    <property type="protein sequence ID" value="MBP1046097.1"/>
    <property type="molecule type" value="Genomic_DNA"/>
</dbReference>